<dbReference type="Proteomes" id="UP000694864">
    <property type="component" value="Chromosome 16"/>
</dbReference>
<keyword evidence="1" id="KW-1185">Reference proteome</keyword>
<gene>
    <name evidence="2" type="primary">LOC104753445</name>
</gene>
<dbReference type="Pfam" id="PF04801">
    <property type="entry name" value="RPC5"/>
    <property type="match status" value="2"/>
</dbReference>
<proteinExistence type="predicted"/>
<sequence>MDFDDQDNKPKEVTKTRRFAPCRVVKSKPKPLDSQDVEAKFPVPCKVEAEVYIGSVKMEIDSKLNKEPETTESELMMELDQIPLGEEEEEEDVVVRETDVFFNPSIEANNTKLYVLQYPLRPSWRPYEMDERCQQVRVNPSTCQVEVDLSMDIHSRNYDSEFASMTKQTLTTTWKQQPPWMDYAIGVLSGDKITYFNWSLRLHLNPVHAVAQLRPSTQYFSFKKKQAEALEESAITSKELNWVSLKYLKGMMANDNSSIDFNMSSELYINSLCRGGNSETKHSWKRVLTSLPIEERVQKMLCQGPHLFQYSVLKHYAPELSDEDFLKVIQQYAWLVQGLWTPKTRLLKLDGPLEASRDHVLMLFSKGSTIKYSDIEATGRLRDKIKTMLTVFAKERPLLCDWKLKVPTDVSFIKSYPDIAKEQAALWKATDEKLTSKITQGGGKSRVVDNSRNVIGKNPSATVEPEISITLSDKEQSSKTTTPLHM</sequence>
<evidence type="ECO:0000313" key="2">
    <source>
        <dbReference type="RefSeq" id="XP_010474001.1"/>
    </source>
</evidence>
<name>A0ABM0WP59_CAMSA</name>
<dbReference type="GeneID" id="104753445"/>
<dbReference type="RefSeq" id="XP_010474001.1">
    <property type="nucleotide sequence ID" value="XM_010475699.1"/>
</dbReference>
<accession>A0ABM0WP59</accession>
<dbReference type="PANTHER" id="PTHR12069:SF0">
    <property type="entry name" value="DNA-DIRECTED RNA POLYMERASE III SUBUNIT RPC5"/>
    <property type="match status" value="1"/>
</dbReference>
<organism evidence="1 2">
    <name type="scientific">Camelina sativa</name>
    <name type="common">False flax</name>
    <name type="synonym">Myagrum sativum</name>
    <dbReference type="NCBI Taxonomy" id="90675"/>
    <lineage>
        <taxon>Eukaryota</taxon>
        <taxon>Viridiplantae</taxon>
        <taxon>Streptophyta</taxon>
        <taxon>Embryophyta</taxon>
        <taxon>Tracheophyta</taxon>
        <taxon>Spermatophyta</taxon>
        <taxon>Magnoliopsida</taxon>
        <taxon>eudicotyledons</taxon>
        <taxon>Gunneridae</taxon>
        <taxon>Pentapetalae</taxon>
        <taxon>rosids</taxon>
        <taxon>malvids</taxon>
        <taxon>Brassicales</taxon>
        <taxon>Brassicaceae</taxon>
        <taxon>Camelineae</taxon>
        <taxon>Camelina</taxon>
    </lineage>
</organism>
<dbReference type="PANTHER" id="PTHR12069">
    <property type="entry name" value="DNA-DIRECTED RNA POLYMERASES III 80 KDA POLYPEPTIDE RNA POLYMERASE III SUBUNIT 5"/>
    <property type="match status" value="1"/>
</dbReference>
<protein>
    <submittedName>
        <fullName evidence="2">Uncharacterized protein LOC104753445</fullName>
    </submittedName>
</protein>
<dbReference type="InterPro" id="IPR006886">
    <property type="entry name" value="RNA_pol_III_Rpc5"/>
</dbReference>
<evidence type="ECO:0000313" key="1">
    <source>
        <dbReference type="Proteomes" id="UP000694864"/>
    </source>
</evidence>
<reference evidence="2" key="2">
    <citation type="submission" date="2025-08" db="UniProtKB">
        <authorList>
            <consortium name="RefSeq"/>
        </authorList>
    </citation>
    <scope>IDENTIFICATION</scope>
    <source>
        <tissue evidence="2">Leaf</tissue>
    </source>
</reference>
<reference evidence="1" key="1">
    <citation type="journal article" date="2014" name="Nat. Commun.">
        <title>The emerging biofuel crop Camelina sativa retains a highly undifferentiated hexaploid genome structure.</title>
        <authorList>
            <person name="Kagale S."/>
            <person name="Koh C."/>
            <person name="Nixon J."/>
            <person name="Bollina V."/>
            <person name="Clarke W.E."/>
            <person name="Tuteja R."/>
            <person name="Spillane C."/>
            <person name="Robinson S.J."/>
            <person name="Links M.G."/>
            <person name="Clarke C."/>
            <person name="Higgins E.E."/>
            <person name="Huebert T."/>
            <person name="Sharpe A.G."/>
            <person name="Parkin I.A."/>
        </authorList>
    </citation>
    <scope>NUCLEOTIDE SEQUENCE [LARGE SCALE GENOMIC DNA]</scope>
    <source>
        <strain evidence="1">cv. DH55</strain>
    </source>
</reference>